<keyword evidence="3 6" id="KW-0489">Methyltransferase</keyword>
<dbReference type="Pfam" id="PF02527">
    <property type="entry name" value="GidB"/>
    <property type="match status" value="1"/>
</dbReference>
<dbReference type="STRING" id="1685382.AVJ23_16955"/>
<keyword evidence="2 6" id="KW-0698">rRNA processing</keyword>
<dbReference type="Gene3D" id="3.40.50.150">
    <property type="entry name" value="Vaccinia Virus protein VP39"/>
    <property type="match status" value="1"/>
</dbReference>
<comment type="catalytic activity">
    <reaction evidence="6">
        <text>guanosine(527) in 16S rRNA + S-adenosyl-L-methionine = N(7)-methylguanosine(527) in 16S rRNA + S-adenosyl-L-homocysteine</text>
        <dbReference type="Rhea" id="RHEA:42732"/>
        <dbReference type="Rhea" id="RHEA-COMP:10209"/>
        <dbReference type="Rhea" id="RHEA-COMP:10210"/>
        <dbReference type="ChEBI" id="CHEBI:57856"/>
        <dbReference type="ChEBI" id="CHEBI:59789"/>
        <dbReference type="ChEBI" id="CHEBI:74269"/>
        <dbReference type="ChEBI" id="CHEBI:74480"/>
        <dbReference type="EC" id="2.1.1.170"/>
    </reaction>
</comment>
<proteinExistence type="inferred from homology"/>
<comment type="subcellular location">
    <subcellularLocation>
        <location evidence="6">Cytoplasm</location>
    </subcellularLocation>
</comment>
<dbReference type="AlphaFoldDB" id="A0A0W7WGF1"/>
<dbReference type="SUPFAM" id="SSF53335">
    <property type="entry name" value="S-adenosyl-L-methionine-dependent methyltransferases"/>
    <property type="match status" value="1"/>
</dbReference>
<evidence type="ECO:0000256" key="3">
    <source>
        <dbReference type="ARBA" id="ARBA00022603"/>
    </source>
</evidence>
<evidence type="ECO:0000313" key="7">
    <source>
        <dbReference type="EMBL" id="KUF09572.1"/>
    </source>
</evidence>
<dbReference type="Proteomes" id="UP000054396">
    <property type="component" value="Unassembled WGS sequence"/>
</dbReference>
<evidence type="ECO:0000256" key="6">
    <source>
        <dbReference type="HAMAP-Rule" id="MF_00074"/>
    </source>
</evidence>
<comment type="similarity">
    <text evidence="6">Belongs to the methyltransferase superfamily. RNA methyltransferase RsmG family.</text>
</comment>
<feature type="binding site" evidence="6">
    <location>
        <position position="139"/>
    </location>
    <ligand>
        <name>S-adenosyl-L-methionine</name>
        <dbReference type="ChEBI" id="CHEBI:59789"/>
    </ligand>
</feature>
<evidence type="ECO:0000256" key="2">
    <source>
        <dbReference type="ARBA" id="ARBA00022552"/>
    </source>
</evidence>
<keyword evidence="8" id="KW-1185">Reference proteome</keyword>
<reference evidence="7 8" key="1">
    <citation type="submission" date="2015-12" db="EMBL/GenBank/DDBJ databases">
        <authorList>
            <person name="Shamseldin A."/>
            <person name="Moawad H."/>
            <person name="Abd El-Rahim W.M."/>
            <person name="Sadowsky M.J."/>
        </authorList>
    </citation>
    <scope>NUCLEOTIDE SEQUENCE [LARGE SCALE GENOMIC DNA]</scope>
    <source>
        <strain evidence="7 8">SJ5A-1</strain>
    </source>
</reference>
<dbReference type="GO" id="GO:0005829">
    <property type="term" value="C:cytosol"/>
    <property type="evidence" value="ECO:0007669"/>
    <property type="project" value="TreeGrafter"/>
</dbReference>
<dbReference type="HAMAP" id="MF_00074">
    <property type="entry name" value="16SrRNA_methyltr_G"/>
    <property type="match status" value="1"/>
</dbReference>
<evidence type="ECO:0000256" key="5">
    <source>
        <dbReference type="ARBA" id="ARBA00022691"/>
    </source>
</evidence>
<comment type="caution">
    <text evidence="6">Lacks conserved residue(s) required for the propagation of feature annotation.</text>
</comment>
<dbReference type="PANTHER" id="PTHR31760:SF0">
    <property type="entry name" value="S-ADENOSYL-L-METHIONINE-DEPENDENT METHYLTRANSFERASES SUPERFAMILY PROTEIN"/>
    <property type="match status" value="1"/>
</dbReference>
<evidence type="ECO:0000256" key="4">
    <source>
        <dbReference type="ARBA" id="ARBA00022679"/>
    </source>
</evidence>
<dbReference type="InterPro" id="IPR003682">
    <property type="entry name" value="rRNA_ssu_MeTfrase_G"/>
</dbReference>
<keyword evidence="5 6" id="KW-0949">S-adenosyl-L-methionine</keyword>
<organism evidence="7 8">
    <name type="scientific">Pseudoponticoccus marisrubri</name>
    <dbReference type="NCBI Taxonomy" id="1685382"/>
    <lineage>
        <taxon>Bacteria</taxon>
        <taxon>Pseudomonadati</taxon>
        <taxon>Pseudomonadota</taxon>
        <taxon>Alphaproteobacteria</taxon>
        <taxon>Rhodobacterales</taxon>
        <taxon>Roseobacteraceae</taxon>
        <taxon>Pseudoponticoccus</taxon>
    </lineage>
</organism>
<dbReference type="InterPro" id="IPR029063">
    <property type="entry name" value="SAM-dependent_MTases_sf"/>
</dbReference>
<dbReference type="EMBL" id="LPXO01000012">
    <property type="protein sequence ID" value="KUF09572.1"/>
    <property type="molecule type" value="Genomic_DNA"/>
</dbReference>
<dbReference type="NCBIfam" id="TIGR00138">
    <property type="entry name" value="rsmG_gidB"/>
    <property type="match status" value="1"/>
</dbReference>
<dbReference type="OrthoDB" id="9808773at2"/>
<accession>A0A0W7WGF1</accession>
<protein>
    <recommendedName>
        <fullName evidence="6">Ribosomal RNA small subunit methyltransferase G</fullName>
        <ecNumber evidence="6">2.1.1.170</ecNumber>
    </recommendedName>
    <alternativeName>
        <fullName evidence="6">16S rRNA 7-methylguanosine methyltransferase</fullName>
        <shortName evidence="6">16S rRNA m7G methyltransferase</shortName>
    </alternativeName>
</protein>
<feature type="binding site" evidence="6">
    <location>
        <position position="76"/>
    </location>
    <ligand>
        <name>S-adenosyl-L-methionine</name>
        <dbReference type="ChEBI" id="CHEBI:59789"/>
    </ligand>
</feature>
<sequence length="206" mass="22463">MRELSSVLAGSVSRETEERLHELLALLRKWNPAINLVSRSTLDDAWTRHILDSAQILNHAPANPTSWADLGSGGGFPGLVVACILAEWSPETTVSLIESDTRKASFLRRASGALSLNTEVLAKRIEDVAPRNAQVLSARALAPLPNLLTHVHRHLSAEGTALLMKGSGHRSEIADAERSWHFTCRAHPSKTDPHAVILQIEELSNV</sequence>
<name>A0A0W7WGF1_9RHOB</name>
<comment type="function">
    <text evidence="6">Specifically methylates the N7 position of guanine in position 527 of 16S rRNA.</text>
</comment>
<evidence type="ECO:0000313" key="8">
    <source>
        <dbReference type="Proteomes" id="UP000054396"/>
    </source>
</evidence>
<keyword evidence="1 6" id="KW-0963">Cytoplasm</keyword>
<feature type="binding site" evidence="6">
    <location>
        <position position="71"/>
    </location>
    <ligand>
        <name>S-adenosyl-L-methionine</name>
        <dbReference type="ChEBI" id="CHEBI:59789"/>
    </ligand>
</feature>
<comment type="caution">
    <text evidence="7">The sequence shown here is derived from an EMBL/GenBank/DDBJ whole genome shotgun (WGS) entry which is preliminary data.</text>
</comment>
<dbReference type="PANTHER" id="PTHR31760">
    <property type="entry name" value="S-ADENOSYL-L-METHIONINE-DEPENDENT METHYLTRANSFERASES SUPERFAMILY PROTEIN"/>
    <property type="match status" value="1"/>
</dbReference>
<dbReference type="PIRSF" id="PIRSF003078">
    <property type="entry name" value="GidB"/>
    <property type="match status" value="1"/>
</dbReference>
<dbReference type="GO" id="GO:0070043">
    <property type="term" value="F:rRNA (guanine-N7-)-methyltransferase activity"/>
    <property type="evidence" value="ECO:0007669"/>
    <property type="project" value="UniProtKB-UniRule"/>
</dbReference>
<evidence type="ECO:0000256" key="1">
    <source>
        <dbReference type="ARBA" id="ARBA00022490"/>
    </source>
</evidence>
<gene>
    <name evidence="6" type="primary">rsmG</name>
    <name evidence="7" type="ORF">AVJ23_16955</name>
</gene>
<dbReference type="RefSeq" id="WP_058863407.1">
    <property type="nucleotide sequence ID" value="NZ_LPXO01000012.1"/>
</dbReference>
<dbReference type="EC" id="2.1.1.170" evidence="6"/>
<keyword evidence="4 6" id="KW-0808">Transferase</keyword>
<feature type="binding site" evidence="6">
    <location>
        <begin position="125"/>
        <end position="126"/>
    </location>
    <ligand>
        <name>S-adenosyl-L-methionine</name>
        <dbReference type="ChEBI" id="CHEBI:59789"/>
    </ligand>
</feature>